<gene>
    <name evidence="1" type="ORF">C5167_035435</name>
</gene>
<reference evidence="1 2" key="1">
    <citation type="journal article" date="2018" name="Science">
        <title>The opium poppy genome and morphinan production.</title>
        <authorList>
            <person name="Guo L."/>
            <person name="Winzer T."/>
            <person name="Yang X."/>
            <person name="Li Y."/>
            <person name="Ning Z."/>
            <person name="He Z."/>
            <person name="Teodor R."/>
            <person name="Lu Y."/>
            <person name="Bowser T.A."/>
            <person name="Graham I.A."/>
            <person name="Ye K."/>
        </authorList>
    </citation>
    <scope>NUCLEOTIDE SEQUENCE [LARGE SCALE GENOMIC DNA]</scope>
    <source>
        <strain evidence="2">cv. HN1</strain>
        <tissue evidence="1">Leaves</tissue>
    </source>
</reference>
<accession>A0A4Y7KIU4</accession>
<protein>
    <submittedName>
        <fullName evidence="1">Uncharacterized protein</fullName>
    </submittedName>
</protein>
<sequence length="89" mass="10410">MLRSNEEETQIPVEKGPPVEEVWGNPFGNISPVNWSSLCDLFVMESIKKCRDRHENFKASRAYIVRFKGHQRFQGHMLPVSRDEKSIYT</sequence>
<dbReference type="Gramene" id="RZC72270">
    <property type="protein sequence ID" value="RZC72270"/>
    <property type="gene ID" value="C5167_035435"/>
</dbReference>
<dbReference type="AlphaFoldDB" id="A0A4Y7KIU4"/>
<dbReference type="Proteomes" id="UP000316621">
    <property type="component" value="Chromosome 7"/>
</dbReference>
<organism evidence="1 2">
    <name type="scientific">Papaver somniferum</name>
    <name type="common">Opium poppy</name>
    <dbReference type="NCBI Taxonomy" id="3469"/>
    <lineage>
        <taxon>Eukaryota</taxon>
        <taxon>Viridiplantae</taxon>
        <taxon>Streptophyta</taxon>
        <taxon>Embryophyta</taxon>
        <taxon>Tracheophyta</taxon>
        <taxon>Spermatophyta</taxon>
        <taxon>Magnoliopsida</taxon>
        <taxon>Ranunculales</taxon>
        <taxon>Papaveraceae</taxon>
        <taxon>Papaveroideae</taxon>
        <taxon>Papaver</taxon>
    </lineage>
</organism>
<proteinExistence type="predicted"/>
<name>A0A4Y7KIU4_PAPSO</name>
<evidence type="ECO:0000313" key="1">
    <source>
        <dbReference type="EMBL" id="RZC72270.1"/>
    </source>
</evidence>
<evidence type="ECO:0000313" key="2">
    <source>
        <dbReference type="Proteomes" id="UP000316621"/>
    </source>
</evidence>
<dbReference type="EMBL" id="CM010721">
    <property type="protein sequence ID" value="RZC72270.1"/>
    <property type="molecule type" value="Genomic_DNA"/>
</dbReference>
<keyword evidence="2" id="KW-1185">Reference proteome</keyword>